<evidence type="ECO:0000313" key="2">
    <source>
        <dbReference type="Proteomes" id="UP000821865"/>
    </source>
</evidence>
<organism evidence="1 2">
    <name type="scientific">Dermacentor silvarum</name>
    <name type="common">Tick</name>
    <dbReference type="NCBI Taxonomy" id="543639"/>
    <lineage>
        <taxon>Eukaryota</taxon>
        <taxon>Metazoa</taxon>
        <taxon>Ecdysozoa</taxon>
        <taxon>Arthropoda</taxon>
        <taxon>Chelicerata</taxon>
        <taxon>Arachnida</taxon>
        <taxon>Acari</taxon>
        <taxon>Parasitiformes</taxon>
        <taxon>Ixodida</taxon>
        <taxon>Ixodoidea</taxon>
        <taxon>Ixodidae</taxon>
        <taxon>Rhipicephalinae</taxon>
        <taxon>Dermacentor</taxon>
    </lineage>
</organism>
<dbReference type="EMBL" id="CM023477">
    <property type="protein sequence ID" value="KAH7937762.1"/>
    <property type="molecule type" value="Genomic_DNA"/>
</dbReference>
<proteinExistence type="predicted"/>
<dbReference type="Proteomes" id="UP000821865">
    <property type="component" value="Chromosome 8"/>
</dbReference>
<name>A0ACB8CA50_DERSI</name>
<keyword evidence="2" id="KW-1185">Reference proteome</keyword>
<comment type="caution">
    <text evidence="1">The sequence shown here is derived from an EMBL/GenBank/DDBJ whole genome shotgun (WGS) entry which is preliminary data.</text>
</comment>
<reference evidence="1" key="1">
    <citation type="submission" date="2020-05" db="EMBL/GenBank/DDBJ databases">
        <title>Large-scale comparative analyses of tick genomes elucidate their genetic diversity and vector capacities.</title>
        <authorList>
            <person name="Jia N."/>
            <person name="Wang J."/>
            <person name="Shi W."/>
            <person name="Du L."/>
            <person name="Sun Y."/>
            <person name="Zhan W."/>
            <person name="Jiang J."/>
            <person name="Wang Q."/>
            <person name="Zhang B."/>
            <person name="Ji P."/>
            <person name="Sakyi L.B."/>
            <person name="Cui X."/>
            <person name="Yuan T."/>
            <person name="Jiang B."/>
            <person name="Yang W."/>
            <person name="Lam T.T.-Y."/>
            <person name="Chang Q."/>
            <person name="Ding S."/>
            <person name="Wang X."/>
            <person name="Zhu J."/>
            <person name="Ruan X."/>
            <person name="Zhao L."/>
            <person name="Wei J."/>
            <person name="Que T."/>
            <person name="Du C."/>
            <person name="Cheng J."/>
            <person name="Dai P."/>
            <person name="Han X."/>
            <person name="Huang E."/>
            <person name="Gao Y."/>
            <person name="Liu J."/>
            <person name="Shao H."/>
            <person name="Ye R."/>
            <person name="Li L."/>
            <person name="Wei W."/>
            <person name="Wang X."/>
            <person name="Wang C."/>
            <person name="Yang T."/>
            <person name="Huo Q."/>
            <person name="Li W."/>
            <person name="Guo W."/>
            <person name="Chen H."/>
            <person name="Zhou L."/>
            <person name="Ni X."/>
            <person name="Tian J."/>
            <person name="Zhou Y."/>
            <person name="Sheng Y."/>
            <person name="Liu T."/>
            <person name="Pan Y."/>
            <person name="Xia L."/>
            <person name="Li J."/>
            <person name="Zhao F."/>
            <person name="Cao W."/>
        </authorList>
    </citation>
    <scope>NUCLEOTIDE SEQUENCE</scope>
    <source>
        <strain evidence="1">Dsil-2018</strain>
    </source>
</reference>
<evidence type="ECO:0000313" key="1">
    <source>
        <dbReference type="EMBL" id="KAH7937762.1"/>
    </source>
</evidence>
<protein>
    <submittedName>
        <fullName evidence="1">Uncharacterized protein</fullName>
    </submittedName>
</protein>
<accession>A0ACB8CA50</accession>
<sequence>MVLRAVTKHLRRPSLTGVNGPGSSERVNATSGILRLDYNVTGERDSLKPVECFAPGTVPGLGKRMCVCRDGWHGGDCAVPSAVWSTPVFRKWYSEGLITRRSRPRAVFNGISLNHELDMLEIHVNELSDAVDRYVVVESNTTFFGDAKPLYLQSNLNAGFLGEHAHKIVPLTVGEQKCNGCDPFWQEYHSRNATWLEGQRWLGNISDDDLFLLTDADELPNRDVVLFLKHHDGYGEPIGLTLRWFLYGFFWERRSAMHVYAVCTVGFLRTVCANDPVTLRQGRCLVPKLPSPIHRPRPTVPVLVGTGTVAHQWVIQGARPRFSGWHCSWCFNAQGIQYKLKAAQRDDGVRWGDLAENTDLAYIESLRKSGRFFDERKWTISADGYDTAPAHVIKNKERLLYLLEP</sequence>
<gene>
    <name evidence="1" type="ORF">HPB49_015693</name>
</gene>